<dbReference type="InterPro" id="IPR005886">
    <property type="entry name" value="UDP_G4E"/>
</dbReference>
<dbReference type="Gene3D" id="3.40.50.720">
    <property type="entry name" value="NAD(P)-binding Rossmann-like Domain"/>
    <property type="match status" value="1"/>
</dbReference>
<organism evidence="11 12">
    <name type="scientific">Solilutibacter pythonis</name>
    <dbReference type="NCBI Taxonomy" id="2483112"/>
    <lineage>
        <taxon>Bacteria</taxon>
        <taxon>Pseudomonadati</taxon>
        <taxon>Pseudomonadota</taxon>
        <taxon>Gammaproteobacteria</taxon>
        <taxon>Lysobacterales</taxon>
        <taxon>Lysobacteraceae</taxon>
        <taxon>Solilutibacter</taxon>
    </lineage>
</organism>
<evidence type="ECO:0000256" key="5">
    <source>
        <dbReference type="ARBA" id="ARBA00013189"/>
    </source>
</evidence>
<keyword evidence="8 9" id="KW-0413">Isomerase</keyword>
<dbReference type="Proteomes" id="UP000275012">
    <property type="component" value="Unassembled WGS sequence"/>
</dbReference>
<comment type="subunit">
    <text evidence="9">Homodimer.</text>
</comment>
<evidence type="ECO:0000313" key="11">
    <source>
        <dbReference type="EMBL" id="RMH93341.1"/>
    </source>
</evidence>
<evidence type="ECO:0000256" key="1">
    <source>
        <dbReference type="ARBA" id="ARBA00000083"/>
    </source>
</evidence>
<keyword evidence="9" id="KW-0119">Carbohydrate metabolism</keyword>
<name>A0A3M2HUF9_9GAMM</name>
<evidence type="ECO:0000256" key="7">
    <source>
        <dbReference type="ARBA" id="ARBA00023027"/>
    </source>
</evidence>
<comment type="similarity">
    <text evidence="4 9">Belongs to the NAD(P)-dependent epimerase/dehydratase family.</text>
</comment>
<proteinExistence type="inferred from homology"/>
<dbReference type="PANTHER" id="PTHR43725">
    <property type="entry name" value="UDP-GLUCOSE 4-EPIMERASE"/>
    <property type="match status" value="1"/>
</dbReference>
<comment type="caution">
    <text evidence="11">The sequence shown here is derived from an EMBL/GenBank/DDBJ whole genome shotgun (WGS) entry which is preliminary data.</text>
</comment>
<evidence type="ECO:0000259" key="10">
    <source>
        <dbReference type="Pfam" id="PF16363"/>
    </source>
</evidence>
<evidence type="ECO:0000256" key="6">
    <source>
        <dbReference type="ARBA" id="ARBA00018569"/>
    </source>
</evidence>
<keyword evidence="7 9" id="KW-0520">NAD</keyword>
<dbReference type="EMBL" id="RFLY01000006">
    <property type="protein sequence ID" value="RMH93341.1"/>
    <property type="molecule type" value="Genomic_DNA"/>
</dbReference>
<dbReference type="GO" id="GO:0003978">
    <property type="term" value="F:UDP-glucose 4-epimerase activity"/>
    <property type="evidence" value="ECO:0007669"/>
    <property type="project" value="UniProtKB-UniRule"/>
</dbReference>
<reference evidence="11 12" key="1">
    <citation type="submission" date="2018-10" db="EMBL/GenBank/DDBJ databases">
        <title>Proposal of Lysobacter pythonis sp. nov. isolated from royal pythons (Python regius).</title>
        <authorList>
            <person name="Hans-Juergen B."/>
            <person name="Huptas C."/>
            <person name="Sandra B."/>
            <person name="Igor L."/>
            <person name="Joachim S."/>
            <person name="Siegfried S."/>
            <person name="Mareike W."/>
            <person name="Peter K."/>
        </authorList>
    </citation>
    <scope>NUCLEOTIDE SEQUENCE [LARGE SCALE GENOMIC DNA]</scope>
    <source>
        <strain evidence="11 12">4284/11</strain>
    </source>
</reference>
<dbReference type="NCBIfam" id="NF007956">
    <property type="entry name" value="PRK10675.1"/>
    <property type="match status" value="1"/>
</dbReference>
<dbReference type="GO" id="GO:0006012">
    <property type="term" value="P:galactose metabolic process"/>
    <property type="evidence" value="ECO:0007669"/>
    <property type="project" value="UniProtKB-UniPathway"/>
</dbReference>
<evidence type="ECO:0000256" key="3">
    <source>
        <dbReference type="ARBA" id="ARBA00004947"/>
    </source>
</evidence>
<evidence type="ECO:0000256" key="8">
    <source>
        <dbReference type="ARBA" id="ARBA00023235"/>
    </source>
</evidence>
<evidence type="ECO:0000256" key="9">
    <source>
        <dbReference type="RuleBase" id="RU366046"/>
    </source>
</evidence>
<dbReference type="AlphaFoldDB" id="A0A3M2HUF9"/>
<gene>
    <name evidence="11" type="primary">galE</name>
    <name evidence="11" type="ORF">EBB59_05510</name>
</gene>
<sequence length="335" mass="36668">MRVLLTGGAGYIGSHTCIELIERGHDVVILDNFCNSTPKVIERIARICGKRPLFLEADIRDTPTVLQALQHHDIEAVIHFAALKAVGESQSVPLEYFDNNISGTLSLLKAMKTSGIRPLVFSSSATVYGEAPQQPVDEASPLGSSNPYGRTKLVCEQLIGDIASANGGILPAILRYFNPVGAHKSGLIGELPIGVPNNLLPFVSQTAAGQHPYVRVFGNDYPTRDGTGIRDYIHVTDLAIAHIRALEYLISQEKALTVNLGTGHGYSVLEIIDTFQRISGRHIRMRVCPRRPGDVATCYAAPALAEKLLGWRAQHNLEQMCADAWRWQQQLDEQT</sequence>
<dbReference type="EC" id="5.1.3.2" evidence="5 9"/>
<dbReference type="Gene3D" id="3.90.25.10">
    <property type="entry name" value="UDP-galactose 4-epimerase, domain 1"/>
    <property type="match status" value="1"/>
</dbReference>
<evidence type="ECO:0000256" key="2">
    <source>
        <dbReference type="ARBA" id="ARBA00001911"/>
    </source>
</evidence>
<comment type="catalytic activity">
    <reaction evidence="1 9">
        <text>UDP-alpha-D-glucose = UDP-alpha-D-galactose</text>
        <dbReference type="Rhea" id="RHEA:22168"/>
        <dbReference type="ChEBI" id="CHEBI:58885"/>
        <dbReference type="ChEBI" id="CHEBI:66914"/>
        <dbReference type="EC" id="5.1.3.2"/>
    </reaction>
</comment>
<dbReference type="Pfam" id="PF16363">
    <property type="entry name" value="GDP_Man_Dehyd"/>
    <property type="match status" value="1"/>
</dbReference>
<feature type="domain" description="NAD(P)-binding" evidence="10">
    <location>
        <begin position="4"/>
        <end position="323"/>
    </location>
</feature>
<comment type="pathway">
    <text evidence="3 9">Carbohydrate metabolism; galactose metabolism.</text>
</comment>
<dbReference type="OrthoDB" id="9803010at2"/>
<evidence type="ECO:0000256" key="4">
    <source>
        <dbReference type="ARBA" id="ARBA00007637"/>
    </source>
</evidence>
<dbReference type="UniPathway" id="UPA00214"/>
<dbReference type="GO" id="GO:0005829">
    <property type="term" value="C:cytosol"/>
    <property type="evidence" value="ECO:0007669"/>
    <property type="project" value="TreeGrafter"/>
</dbReference>
<protein>
    <recommendedName>
        <fullName evidence="6 9">UDP-glucose 4-epimerase</fullName>
        <ecNumber evidence="5 9">5.1.3.2</ecNumber>
    </recommendedName>
</protein>
<dbReference type="InterPro" id="IPR016040">
    <property type="entry name" value="NAD(P)-bd_dom"/>
</dbReference>
<dbReference type="NCBIfam" id="TIGR01179">
    <property type="entry name" value="galE"/>
    <property type="match status" value="1"/>
</dbReference>
<dbReference type="PANTHER" id="PTHR43725:SF47">
    <property type="entry name" value="UDP-GLUCOSE 4-EPIMERASE"/>
    <property type="match status" value="1"/>
</dbReference>
<dbReference type="RefSeq" id="WP_122101145.1">
    <property type="nucleotide sequence ID" value="NZ_RFLY01000006.1"/>
</dbReference>
<dbReference type="SUPFAM" id="SSF51735">
    <property type="entry name" value="NAD(P)-binding Rossmann-fold domains"/>
    <property type="match status" value="1"/>
</dbReference>
<evidence type="ECO:0000313" key="12">
    <source>
        <dbReference type="Proteomes" id="UP000275012"/>
    </source>
</evidence>
<dbReference type="InterPro" id="IPR036291">
    <property type="entry name" value="NAD(P)-bd_dom_sf"/>
</dbReference>
<comment type="cofactor">
    <cofactor evidence="2 9">
        <name>NAD(+)</name>
        <dbReference type="ChEBI" id="CHEBI:57540"/>
    </cofactor>
</comment>
<dbReference type="CDD" id="cd05247">
    <property type="entry name" value="UDP_G4E_1_SDR_e"/>
    <property type="match status" value="1"/>
</dbReference>
<keyword evidence="12" id="KW-1185">Reference proteome</keyword>
<accession>A0A3M2HUF9</accession>